<reference evidence="1 2" key="1">
    <citation type="submission" date="2017-10" db="EMBL/GenBank/DDBJ databases">
        <title>Sequencing the genomes of 1000 actinobacteria strains.</title>
        <authorList>
            <person name="Klenk H.-P."/>
        </authorList>
    </citation>
    <scope>NUCLEOTIDE SEQUENCE [LARGE SCALE GENOMIC DNA]</scope>
    <source>
        <strain evidence="1 2">DSM 15597</strain>
    </source>
</reference>
<sequence length="61" mass="6967">MRKRVANANMRGDAACCLPSGLSPSVSEFHRVNRSCKQERVADYHRRFGLTPTPEHVRDRV</sequence>
<evidence type="ECO:0000313" key="1">
    <source>
        <dbReference type="EMBL" id="PFG17089.1"/>
    </source>
</evidence>
<protein>
    <submittedName>
        <fullName evidence="1">Uncharacterized protein</fullName>
    </submittedName>
</protein>
<organism evidence="1 2">
    <name type="scientific">Propionicimonas paludicola</name>
    <dbReference type="NCBI Taxonomy" id="185243"/>
    <lineage>
        <taxon>Bacteria</taxon>
        <taxon>Bacillati</taxon>
        <taxon>Actinomycetota</taxon>
        <taxon>Actinomycetes</taxon>
        <taxon>Propionibacteriales</taxon>
        <taxon>Nocardioidaceae</taxon>
        <taxon>Propionicimonas</taxon>
    </lineage>
</organism>
<proteinExistence type="predicted"/>
<dbReference type="AlphaFoldDB" id="A0A2A9CU64"/>
<comment type="caution">
    <text evidence="1">The sequence shown here is derived from an EMBL/GenBank/DDBJ whole genome shotgun (WGS) entry which is preliminary data.</text>
</comment>
<gene>
    <name evidence="1" type="ORF">ATK74_1649</name>
</gene>
<name>A0A2A9CU64_9ACTN</name>
<keyword evidence="2" id="KW-1185">Reference proteome</keyword>
<dbReference type="EMBL" id="PDJC01000001">
    <property type="protein sequence ID" value="PFG17089.1"/>
    <property type="molecule type" value="Genomic_DNA"/>
</dbReference>
<accession>A0A2A9CU64</accession>
<dbReference type="Proteomes" id="UP000226079">
    <property type="component" value="Unassembled WGS sequence"/>
</dbReference>
<evidence type="ECO:0000313" key="2">
    <source>
        <dbReference type="Proteomes" id="UP000226079"/>
    </source>
</evidence>